<feature type="compositionally biased region" description="Low complexity" evidence="1">
    <location>
        <begin position="235"/>
        <end position="245"/>
    </location>
</feature>
<feature type="compositionally biased region" description="Polar residues" evidence="1">
    <location>
        <begin position="320"/>
        <end position="329"/>
    </location>
</feature>
<evidence type="ECO:0000313" key="3">
    <source>
        <dbReference type="EMBL" id="KAK0509577.1"/>
    </source>
</evidence>
<evidence type="ECO:0000256" key="1">
    <source>
        <dbReference type="SAM" id="MobiDB-lite"/>
    </source>
</evidence>
<accession>A0AA39UZC8</accession>
<reference evidence="3" key="1">
    <citation type="submission" date="2023-03" db="EMBL/GenBank/DDBJ databases">
        <title>Complete genome of Cladonia borealis.</title>
        <authorList>
            <person name="Park H."/>
        </authorList>
    </citation>
    <scope>NUCLEOTIDE SEQUENCE</scope>
    <source>
        <strain evidence="3">ANT050790</strain>
    </source>
</reference>
<feature type="compositionally biased region" description="Basic residues" evidence="1">
    <location>
        <begin position="177"/>
        <end position="189"/>
    </location>
</feature>
<feature type="compositionally biased region" description="Polar residues" evidence="1">
    <location>
        <begin position="162"/>
        <end position="171"/>
    </location>
</feature>
<feature type="region of interest" description="Disordered" evidence="1">
    <location>
        <begin position="310"/>
        <end position="392"/>
    </location>
</feature>
<dbReference type="Proteomes" id="UP001166286">
    <property type="component" value="Unassembled WGS sequence"/>
</dbReference>
<feature type="region of interest" description="Disordered" evidence="1">
    <location>
        <begin position="216"/>
        <end position="278"/>
    </location>
</feature>
<keyword evidence="2" id="KW-0812">Transmembrane</keyword>
<protein>
    <submittedName>
        <fullName evidence="3">Uncharacterized protein</fullName>
    </submittedName>
</protein>
<feature type="compositionally biased region" description="Basic residues" evidence="1">
    <location>
        <begin position="425"/>
        <end position="438"/>
    </location>
</feature>
<evidence type="ECO:0000313" key="4">
    <source>
        <dbReference type="Proteomes" id="UP001166286"/>
    </source>
</evidence>
<proteinExistence type="predicted"/>
<comment type="caution">
    <text evidence="3">The sequence shown here is derived from an EMBL/GenBank/DDBJ whole genome shotgun (WGS) entry which is preliminary data.</text>
</comment>
<evidence type="ECO:0000256" key="2">
    <source>
        <dbReference type="SAM" id="Phobius"/>
    </source>
</evidence>
<organism evidence="3 4">
    <name type="scientific">Cladonia borealis</name>
    <dbReference type="NCBI Taxonomy" id="184061"/>
    <lineage>
        <taxon>Eukaryota</taxon>
        <taxon>Fungi</taxon>
        <taxon>Dikarya</taxon>
        <taxon>Ascomycota</taxon>
        <taxon>Pezizomycotina</taxon>
        <taxon>Lecanoromycetes</taxon>
        <taxon>OSLEUM clade</taxon>
        <taxon>Lecanoromycetidae</taxon>
        <taxon>Lecanorales</taxon>
        <taxon>Lecanorineae</taxon>
        <taxon>Cladoniaceae</taxon>
        <taxon>Cladonia</taxon>
    </lineage>
</organism>
<dbReference type="PANTHER" id="PTHR40623">
    <property type="entry name" value="INTEGRAL MEMBRANE PROTEIN"/>
    <property type="match status" value="1"/>
</dbReference>
<gene>
    <name evidence="3" type="ORF">JMJ35_007971</name>
</gene>
<dbReference type="PANTHER" id="PTHR40623:SF2">
    <property type="entry name" value="INTEGRAL MEMBRANE PROTEIN"/>
    <property type="match status" value="1"/>
</dbReference>
<keyword evidence="4" id="KW-1185">Reference proteome</keyword>
<feature type="transmembrane region" description="Helical" evidence="2">
    <location>
        <begin position="13"/>
        <end position="35"/>
    </location>
</feature>
<keyword evidence="2" id="KW-1133">Transmembrane helix</keyword>
<feature type="compositionally biased region" description="Basic and acidic residues" evidence="1">
    <location>
        <begin position="216"/>
        <end position="225"/>
    </location>
</feature>
<feature type="region of interest" description="Disordered" evidence="1">
    <location>
        <begin position="91"/>
        <end position="189"/>
    </location>
</feature>
<name>A0AA39UZC8_9LECA</name>
<feature type="region of interest" description="Disordered" evidence="1">
    <location>
        <begin position="406"/>
        <end position="446"/>
    </location>
</feature>
<dbReference type="AlphaFoldDB" id="A0AA39UZC8"/>
<dbReference type="EMBL" id="JAFEKC020000018">
    <property type="protein sequence ID" value="KAK0509577.1"/>
    <property type="molecule type" value="Genomic_DNA"/>
</dbReference>
<sequence length="446" mass="49721">MPAFWNSWALWEKLVFCLGSAIVIVIMLGCVKLLWNQWRLRKYVAIAATKATLKQNMQHSQSVRRGRAREVPFGVRALESGIEVEGVWVSGTNTPTGSTPGTPPFLANANPARGEPSPDRASSASTMSHLEMPQPTRGYPTVMIASDNNSQDSGPFADLRVSSDSTKQQPPISDHLPHKRPSYKPRRSSQLRYSNLIKFEDLETLVACESHWLTHHGEGKKRQGFESEYEEQNHSVSEGSGSSNGEYHETSYQPSRSQRPCDEFLHPVYPDLSKDSRPATYELSDIETRGSSAHETHFNEQGHLSVRSRHHGVTEGGQHGSQNETNSPPSKGKDPFATPPRRPSDEGVPVFHIDDDSTDYPLMTHDGTTEHPVNAQPLVPVDASRKPRPSQIVRKVNSGFQILAPGTFDVPLQDNAGRKEDVPGNKRHSRRLQKRSRRNSYSIEES</sequence>
<keyword evidence="2" id="KW-0472">Membrane</keyword>
<feature type="compositionally biased region" description="Low complexity" evidence="1">
    <location>
        <begin position="91"/>
        <end position="100"/>
    </location>
</feature>